<organism evidence="2 3">
    <name type="scientific">Lipomyces starkeyi NRRL Y-11557</name>
    <dbReference type="NCBI Taxonomy" id="675824"/>
    <lineage>
        <taxon>Eukaryota</taxon>
        <taxon>Fungi</taxon>
        <taxon>Dikarya</taxon>
        <taxon>Ascomycota</taxon>
        <taxon>Saccharomycotina</taxon>
        <taxon>Lipomycetes</taxon>
        <taxon>Lipomycetales</taxon>
        <taxon>Lipomycetaceae</taxon>
        <taxon>Lipomyces</taxon>
    </lineage>
</organism>
<protein>
    <submittedName>
        <fullName evidence="2">Uncharacterized protein</fullName>
    </submittedName>
</protein>
<dbReference type="AlphaFoldDB" id="A0A1E3PUQ0"/>
<dbReference type="EMBL" id="KV454306">
    <property type="protein sequence ID" value="ODQ69004.1"/>
    <property type="molecule type" value="Genomic_DNA"/>
</dbReference>
<gene>
    <name evidence="2" type="ORF">LIPSTDRAFT_76491</name>
</gene>
<dbReference type="OrthoDB" id="76567at2759"/>
<evidence type="ECO:0000313" key="3">
    <source>
        <dbReference type="Proteomes" id="UP000094385"/>
    </source>
</evidence>
<feature type="compositionally biased region" description="Polar residues" evidence="1">
    <location>
        <begin position="1"/>
        <end position="18"/>
    </location>
</feature>
<feature type="region of interest" description="Disordered" evidence="1">
    <location>
        <begin position="1"/>
        <end position="40"/>
    </location>
</feature>
<accession>A0A1E3PUQ0</accession>
<evidence type="ECO:0000313" key="2">
    <source>
        <dbReference type="EMBL" id="ODQ69004.1"/>
    </source>
</evidence>
<keyword evidence="3" id="KW-1185">Reference proteome</keyword>
<dbReference type="Proteomes" id="UP000094385">
    <property type="component" value="Unassembled WGS sequence"/>
</dbReference>
<evidence type="ECO:0000256" key="1">
    <source>
        <dbReference type="SAM" id="MobiDB-lite"/>
    </source>
</evidence>
<reference evidence="2 3" key="1">
    <citation type="journal article" date="2016" name="Proc. Natl. Acad. Sci. U.S.A.">
        <title>Comparative genomics of biotechnologically important yeasts.</title>
        <authorList>
            <person name="Riley R."/>
            <person name="Haridas S."/>
            <person name="Wolfe K.H."/>
            <person name="Lopes M.R."/>
            <person name="Hittinger C.T."/>
            <person name="Goeker M."/>
            <person name="Salamov A.A."/>
            <person name="Wisecaver J.H."/>
            <person name="Long T.M."/>
            <person name="Calvey C.H."/>
            <person name="Aerts A.L."/>
            <person name="Barry K.W."/>
            <person name="Choi C."/>
            <person name="Clum A."/>
            <person name="Coughlan A.Y."/>
            <person name="Deshpande S."/>
            <person name="Douglass A.P."/>
            <person name="Hanson S.J."/>
            <person name="Klenk H.-P."/>
            <person name="LaButti K.M."/>
            <person name="Lapidus A."/>
            <person name="Lindquist E.A."/>
            <person name="Lipzen A.M."/>
            <person name="Meier-Kolthoff J.P."/>
            <person name="Ohm R.A."/>
            <person name="Otillar R.P."/>
            <person name="Pangilinan J.L."/>
            <person name="Peng Y."/>
            <person name="Rokas A."/>
            <person name="Rosa C.A."/>
            <person name="Scheuner C."/>
            <person name="Sibirny A.A."/>
            <person name="Slot J.C."/>
            <person name="Stielow J.B."/>
            <person name="Sun H."/>
            <person name="Kurtzman C.P."/>
            <person name="Blackwell M."/>
            <person name="Grigoriev I.V."/>
            <person name="Jeffries T.W."/>
        </authorList>
    </citation>
    <scope>NUCLEOTIDE SEQUENCE [LARGE SCALE GENOMIC DNA]</scope>
    <source>
        <strain evidence="2 3">NRRL Y-11557</strain>
    </source>
</reference>
<name>A0A1E3PUQ0_LIPST</name>
<proteinExistence type="predicted"/>
<sequence length="376" mass="42969">MNSSPESTRPTTRLSTSGAMPIARSTDILPRTDDDPSSNYDKALYLLKNNPPEQRLDIRLPHSQYLKLEESWSKFKSENNIPEERRYPSLSYNSLMQIATVVTIQSALHDYTSTVLREIIASSVNEYLSIHKPTAIRRIVNVGSSVRRELSPYDMSMSSKEPDEAFGYANDDDERPSLQLIIECGLSEDYKALCRDKDLWIQRLGAKVVVLLCLDEAPRFRNPRTAFQKVEDAVAEVARMDKHADKAMARNLQQGIYGPIEYCDHTWIGKVDKLFIEVWRADEKQPVRKWLIKDGHSYNPLPKTVGLKVSDVFPENEWTALKISDSNVRFRRYFLKRVVAAMKLTARSRFISFLDSSGVKRKATSPQKFIGAFVPS</sequence>